<comment type="caution">
    <text evidence="2">The sequence shown here is derived from an EMBL/GenBank/DDBJ whole genome shotgun (WGS) entry which is preliminary data.</text>
</comment>
<reference evidence="2" key="1">
    <citation type="submission" date="2019-12" db="EMBL/GenBank/DDBJ databases">
        <title>Genome sequencing and annotation of Brassica cretica.</title>
        <authorList>
            <person name="Studholme D.J."/>
            <person name="Sarris P.F."/>
        </authorList>
    </citation>
    <scope>NUCLEOTIDE SEQUENCE</scope>
    <source>
        <strain evidence="2">PFS-001/15</strain>
        <tissue evidence="2">Leaf</tissue>
    </source>
</reference>
<proteinExistence type="predicted"/>
<dbReference type="Proteomes" id="UP000712281">
    <property type="component" value="Unassembled WGS sequence"/>
</dbReference>
<evidence type="ECO:0000313" key="3">
    <source>
        <dbReference type="Proteomes" id="UP000712281"/>
    </source>
</evidence>
<protein>
    <submittedName>
        <fullName evidence="2">Uncharacterized protein</fullName>
    </submittedName>
</protein>
<name>A0A8S9IJG1_BRACR</name>
<feature type="signal peptide" evidence="1">
    <location>
        <begin position="1"/>
        <end position="16"/>
    </location>
</feature>
<evidence type="ECO:0000313" key="2">
    <source>
        <dbReference type="EMBL" id="KAF2569443.1"/>
    </source>
</evidence>
<dbReference type="AlphaFoldDB" id="A0A8S9IJG1"/>
<organism evidence="2 3">
    <name type="scientific">Brassica cretica</name>
    <name type="common">Mustard</name>
    <dbReference type="NCBI Taxonomy" id="69181"/>
    <lineage>
        <taxon>Eukaryota</taxon>
        <taxon>Viridiplantae</taxon>
        <taxon>Streptophyta</taxon>
        <taxon>Embryophyta</taxon>
        <taxon>Tracheophyta</taxon>
        <taxon>Spermatophyta</taxon>
        <taxon>Magnoliopsida</taxon>
        <taxon>eudicotyledons</taxon>
        <taxon>Gunneridae</taxon>
        <taxon>Pentapetalae</taxon>
        <taxon>rosids</taxon>
        <taxon>malvids</taxon>
        <taxon>Brassicales</taxon>
        <taxon>Brassicaceae</taxon>
        <taxon>Brassiceae</taxon>
        <taxon>Brassica</taxon>
    </lineage>
</organism>
<dbReference type="EMBL" id="QGKW02001911">
    <property type="protein sequence ID" value="KAF2569443.1"/>
    <property type="molecule type" value="Genomic_DNA"/>
</dbReference>
<keyword evidence="1" id="KW-0732">Signal</keyword>
<accession>A0A8S9IJG1</accession>
<evidence type="ECO:0000256" key="1">
    <source>
        <dbReference type="SAM" id="SignalP"/>
    </source>
</evidence>
<sequence>MGSMILLLSKFLDICALINKFEVWSSDSRVVGLQTPAWSGFDSDKRWLLQHRFVRLPSLESSLLVVVASLSPESSGYLMFLKWLSRRYAQPTQILAAFDALIPDEFVSGGSSELRLEFLVGGGLETTVFSLTRVCFHKVGVHVVAAGQVASFLFLGVG</sequence>
<gene>
    <name evidence="2" type="ORF">F2Q68_00028332</name>
</gene>
<feature type="chain" id="PRO_5035946467" evidence="1">
    <location>
        <begin position="17"/>
        <end position="158"/>
    </location>
</feature>